<dbReference type="OMA" id="YGLDICQ"/>
<dbReference type="PhylomeDB" id="A7TF94"/>
<keyword evidence="9" id="KW-1185">Reference proteome</keyword>
<dbReference type="InterPro" id="IPR036938">
    <property type="entry name" value="PAP2/HPO_sf"/>
</dbReference>
<dbReference type="GO" id="GO:0046839">
    <property type="term" value="P:phospholipid dephosphorylation"/>
    <property type="evidence" value="ECO:0007669"/>
    <property type="project" value="TreeGrafter"/>
</dbReference>
<feature type="transmembrane region" description="Helical" evidence="6">
    <location>
        <begin position="240"/>
        <end position="262"/>
    </location>
</feature>
<evidence type="ECO:0000256" key="1">
    <source>
        <dbReference type="ARBA" id="ARBA00004141"/>
    </source>
</evidence>
<evidence type="ECO:0000256" key="4">
    <source>
        <dbReference type="ARBA" id="ARBA00022989"/>
    </source>
</evidence>
<dbReference type="AlphaFoldDB" id="A7TF94"/>
<gene>
    <name evidence="8" type="ORF">Kpol_2000p87</name>
</gene>
<feature type="transmembrane region" description="Helical" evidence="6">
    <location>
        <begin position="218"/>
        <end position="234"/>
    </location>
</feature>
<comment type="similarity">
    <text evidence="2">Belongs to the PA-phosphatase related phosphoesterase family.</text>
</comment>
<dbReference type="RefSeq" id="XP_001646977.1">
    <property type="nucleotide sequence ID" value="XM_001646927.1"/>
</dbReference>
<sequence length="274" mass="31207">MFQDRLVTRYFKLYSLQYVCIGVCLFFFFYSEFILVPRTNRVKFKLDDSSISKSYVADEVVSGAECIGISVLVSTFVVVVHCLVGDLSLKKVKDTSSNKNDPNWLTSRPRSISKQMHLLHLSLVCLGLILTINGVITNSLKLFIGNLRPDFLERCQPMIPKGQEKEYYNLDVCKQANKGILHEGLKSTPSGHSSFISSGMGFIFLWQCYFVNGNKVRHLWCVVLAVVVMISRLTDHRHHWYDVLFGSSIGLATVFLCWRWVFVNKQFGKSPLGV</sequence>
<evidence type="ECO:0000259" key="7">
    <source>
        <dbReference type="SMART" id="SM00014"/>
    </source>
</evidence>
<dbReference type="STRING" id="436907.A7TF94"/>
<dbReference type="GeneID" id="5547448"/>
<protein>
    <recommendedName>
        <fullName evidence="7">Phosphatidic acid phosphatase type 2/haloperoxidase domain-containing protein</fullName>
    </recommendedName>
</protein>
<evidence type="ECO:0000313" key="8">
    <source>
        <dbReference type="EMBL" id="EDO19119.1"/>
    </source>
</evidence>
<comment type="subcellular location">
    <subcellularLocation>
        <location evidence="1">Membrane</location>
        <topology evidence="1">Multi-pass membrane protein</topology>
    </subcellularLocation>
</comment>
<dbReference type="OrthoDB" id="10030083at2759"/>
<keyword evidence="4 6" id="KW-1133">Transmembrane helix</keyword>
<dbReference type="GO" id="GO:0008195">
    <property type="term" value="F:phosphatidate phosphatase activity"/>
    <property type="evidence" value="ECO:0007669"/>
    <property type="project" value="EnsemblFungi"/>
</dbReference>
<feature type="transmembrane region" description="Helical" evidence="6">
    <location>
        <begin position="194"/>
        <end position="211"/>
    </location>
</feature>
<dbReference type="Proteomes" id="UP000000267">
    <property type="component" value="Unassembled WGS sequence"/>
</dbReference>
<evidence type="ECO:0000256" key="2">
    <source>
        <dbReference type="ARBA" id="ARBA00008816"/>
    </source>
</evidence>
<dbReference type="eggNOG" id="KOG3030">
    <property type="taxonomic scope" value="Eukaryota"/>
</dbReference>
<reference evidence="8 9" key="1">
    <citation type="journal article" date="2007" name="Proc. Natl. Acad. Sci. U.S.A.">
        <title>Independent sorting-out of thousands of duplicated gene pairs in two yeast species descended from a whole-genome duplication.</title>
        <authorList>
            <person name="Scannell D.R."/>
            <person name="Frank A.C."/>
            <person name="Conant G.C."/>
            <person name="Byrne K.P."/>
            <person name="Woolfit M."/>
            <person name="Wolfe K.H."/>
        </authorList>
    </citation>
    <scope>NUCLEOTIDE SEQUENCE [LARGE SCALE GENOMIC DNA]</scope>
    <source>
        <strain evidence="9">ATCC 22028 / DSM 70294 / BCRC 21397 / CBS 2163 / NBRC 10782 / NRRL Y-8283 / UCD 57-17</strain>
    </source>
</reference>
<dbReference type="HOGENOM" id="CLU_021458_4_0_1"/>
<keyword evidence="3 6" id="KW-0812">Transmembrane</keyword>
<feature type="transmembrane region" description="Helical" evidence="6">
    <location>
        <begin position="15"/>
        <end position="36"/>
    </location>
</feature>
<evidence type="ECO:0000256" key="6">
    <source>
        <dbReference type="SAM" id="Phobius"/>
    </source>
</evidence>
<feature type="transmembrane region" description="Helical" evidence="6">
    <location>
        <begin position="118"/>
        <end position="136"/>
    </location>
</feature>
<dbReference type="Gene3D" id="1.20.144.10">
    <property type="entry name" value="Phosphatidic acid phosphatase type 2/haloperoxidase"/>
    <property type="match status" value="1"/>
</dbReference>
<dbReference type="CDD" id="cd03390">
    <property type="entry name" value="PAP2_containing_1_like"/>
    <property type="match status" value="1"/>
</dbReference>
<dbReference type="GO" id="GO:0016020">
    <property type="term" value="C:membrane"/>
    <property type="evidence" value="ECO:0007669"/>
    <property type="project" value="UniProtKB-SubCell"/>
</dbReference>
<dbReference type="KEGG" id="vpo:Kpol_2000p87"/>
<keyword evidence="5 6" id="KW-0472">Membrane</keyword>
<dbReference type="InterPro" id="IPR043216">
    <property type="entry name" value="PAP-like"/>
</dbReference>
<dbReference type="Pfam" id="PF01569">
    <property type="entry name" value="PAP2"/>
    <property type="match status" value="1"/>
</dbReference>
<dbReference type="SUPFAM" id="SSF48317">
    <property type="entry name" value="Acid phosphatase/Vanadium-dependent haloperoxidase"/>
    <property type="match status" value="1"/>
</dbReference>
<evidence type="ECO:0000256" key="5">
    <source>
        <dbReference type="ARBA" id="ARBA00023136"/>
    </source>
</evidence>
<feature type="domain" description="Phosphatidic acid phosphatase type 2/haloperoxidase" evidence="7">
    <location>
        <begin position="123"/>
        <end position="258"/>
    </location>
</feature>
<dbReference type="GO" id="GO:0006644">
    <property type="term" value="P:phospholipid metabolic process"/>
    <property type="evidence" value="ECO:0007669"/>
    <property type="project" value="EnsemblFungi"/>
</dbReference>
<dbReference type="FunCoup" id="A7TF94">
    <property type="interactions" value="73"/>
</dbReference>
<dbReference type="EMBL" id="DS480382">
    <property type="protein sequence ID" value="EDO19119.1"/>
    <property type="molecule type" value="Genomic_DNA"/>
</dbReference>
<dbReference type="InterPro" id="IPR000326">
    <property type="entry name" value="PAP2/HPO"/>
</dbReference>
<name>A7TF94_VANPO</name>
<dbReference type="InParanoid" id="A7TF94"/>
<dbReference type="PANTHER" id="PTHR10165:SF155">
    <property type="entry name" value="LIPID PHOSPHATE PHOSPHATASE 1"/>
    <property type="match status" value="1"/>
</dbReference>
<dbReference type="SMART" id="SM00014">
    <property type="entry name" value="acidPPc"/>
    <property type="match status" value="1"/>
</dbReference>
<accession>A7TF94</accession>
<organism evidence="9">
    <name type="scientific">Vanderwaltozyma polyspora (strain ATCC 22028 / DSM 70294 / BCRC 21397 / CBS 2163 / NBRC 10782 / NRRL Y-8283 / UCD 57-17)</name>
    <name type="common">Kluyveromyces polysporus</name>
    <dbReference type="NCBI Taxonomy" id="436907"/>
    <lineage>
        <taxon>Eukaryota</taxon>
        <taxon>Fungi</taxon>
        <taxon>Dikarya</taxon>
        <taxon>Ascomycota</taxon>
        <taxon>Saccharomycotina</taxon>
        <taxon>Saccharomycetes</taxon>
        <taxon>Saccharomycetales</taxon>
        <taxon>Saccharomycetaceae</taxon>
        <taxon>Vanderwaltozyma</taxon>
    </lineage>
</organism>
<proteinExistence type="inferred from homology"/>
<dbReference type="PANTHER" id="PTHR10165">
    <property type="entry name" value="LIPID PHOSPHATE PHOSPHATASE"/>
    <property type="match status" value="1"/>
</dbReference>
<evidence type="ECO:0000313" key="9">
    <source>
        <dbReference type="Proteomes" id="UP000000267"/>
    </source>
</evidence>
<evidence type="ECO:0000256" key="3">
    <source>
        <dbReference type="ARBA" id="ARBA00022692"/>
    </source>
</evidence>